<dbReference type="GO" id="GO:0005886">
    <property type="term" value="C:plasma membrane"/>
    <property type="evidence" value="ECO:0007669"/>
    <property type="project" value="UniProtKB-SubCell"/>
</dbReference>
<dbReference type="GO" id="GO:0051607">
    <property type="term" value="P:defense response to virus"/>
    <property type="evidence" value="ECO:0007669"/>
    <property type="project" value="UniProtKB-KW"/>
</dbReference>
<sequence>MHPAPPDDHSLLAEELVAVRGELVRADGKSAALLALAGAGFVLATTAQPRNALAAWLLGGALVTAACAILQLLFVVRPRLENGGFCLHAADAPLPEHDPDAWRHRELSVLSRIALDKFRLLQTAVNLLACALVLVLCARLADLL</sequence>
<dbReference type="Pfam" id="PF18967">
    <property type="entry name" value="PycTM"/>
    <property type="match status" value="1"/>
</dbReference>
<keyword evidence="3 8" id="KW-0812">Transmembrane</keyword>
<keyword evidence="6" id="KW-0051">Antiviral defense</keyword>
<keyword evidence="5 8" id="KW-1133">Transmembrane helix</keyword>
<keyword evidence="11" id="KW-1185">Reference proteome</keyword>
<dbReference type="GO" id="GO:0000166">
    <property type="term" value="F:nucleotide binding"/>
    <property type="evidence" value="ECO:0007669"/>
    <property type="project" value="UniProtKB-KW"/>
</dbReference>
<dbReference type="EMBL" id="QLYX01000003">
    <property type="protein sequence ID" value="RAY15681.1"/>
    <property type="molecule type" value="Genomic_DNA"/>
</dbReference>
<feature type="transmembrane region" description="Helical" evidence="8">
    <location>
        <begin position="120"/>
        <end position="141"/>
    </location>
</feature>
<dbReference type="AlphaFoldDB" id="A0A365H9D0"/>
<evidence type="ECO:0000259" key="9">
    <source>
        <dbReference type="Pfam" id="PF18967"/>
    </source>
</evidence>
<dbReference type="Proteomes" id="UP000251891">
    <property type="component" value="Unassembled WGS sequence"/>
</dbReference>
<comment type="subcellular location">
    <subcellularLocation>
        <location evidence="1">Cell membrane</location>
    </subcellularLocation>
</comment>
<gene>
    <name evidence="10" type="ORF">DPM19_07805</name>
</gene>
<accession>A0A365H9D0</accession>
<protein>
    <recommendedName>
        <fullName evidence="9">Pycsar effector protein domain-containing protein</fullName>
    </recommendedName>
</protein>
<organism evidence="10 11">
    <name type="scientific">Actinomadura craniellae</name>
    <dbReference type="NCBI Taxonomy" id="2231787"/>
    <lineage>
        <taxon>Bacteria</taxon>
        <taxon>Bacillati</taxon>
        <taxon>Actinomycetota</taxon>
        <taxon>Actinomycetes</taxon>
        <taxon>Streptosporangiales</taxon>
        <taxon>Thermomonosporaceae</taxon>
        <taxon>Actinomadura</taxon>
    </lineage>
</organism>
<reference evidence="10 11" key="1">
    <citation type="submission" date="2018-06" db="EMBL/GenBank/DDBJ databases">
        <title>Actinomadura craniellae sp. nov. isolated from marine sponge Craniella sp.</title>
        <authorList>
            <person name="Li L."/>
            <person name="Xu Q.H."/>
            <person name="Lin H.W."/>
            <person name="Lu Y.H."/>
        </authorList>
    </citation>
    <scope>NUCLEOTIDE SEQUENCE [LARGE SCALE GENOMIC DNA]</scope>
    <source>
        <strain evidence="10 11">LHW63021</strain>
    </source>
</reference>
<evidence type="ECO:0000313" key="10">
    <source>
        <dbReference type="EMBL" id="RAY15681.1"/>
    </source>
</evidence>
<evidence type="ECO:0000256" key="6">
    <source>
        <dbReference type="ARBA" id="ARBA00023118"/>
    </source>
</evidence>
<proteinExistence type="predicted"/>
<keyword evidence="7 8" id="KW-0472">Membrane</keyword>
<evidence type="ECO:0000256" key="3">
    <source>
        <dbReference type="ARBA" id="ARBA00022692"/>
    </source>
</evidence>
<feature type="domain" description="Pycsar effector protein" evidence="9">
    <location>
        <begin position="12"/>
        <end position="138"/>
    </location>
</feature>
<evidence type="ECO:0000313" key="11">
    <source>
        <dbReference type="Proteomes" id="UP000251891"/>
    </source>
</evidence>
<keyword evidence="2" id="KW-1003">Cell membrane</keyword>
<comment type="caution">
    <text evidence="10">The sequence shown here is derived from an EMBL/GenBank/DDBJ whole genome shotgun (WGS) entry which is preliminary data.</text>
</comment>
<dbReference type="RefSeq" id="WP_111864159.1">
    <property type="nucleotide sequence ID" value="NZ_QLYX01000003.1"/>
</dbReference>
<feature type="transmembrane region" description="Helical" evidence="8">
    <location>
        <begin position="30"/>
        <end position="47"/>
    </location>
</feature>
<dbReference type="InterPro" id="IPR043760">
    <property type="entry name" value="PycTM_dom"/>
</dbReference>
<evidence type="ECO:0000256" key="4">
    <source>
        <dbReference type="ARBA" id="ARBA00022741"/>
    </source>
</evidence>
<keyword evidence="4" id="KW-0547">Nucleotide-binding</keyword>
<evidence type="ECO:0000256" key="1">
    <source>
        <dbReference type="ARBA" id="ARBA00004236"/>
    </source>
</evidence>
<evidence type="ECO:0000256" key="5">
    <source>
        <dbReference type="ARBA" id="ARBA00022989"/>
    </source>
</evidence>
<evidence type="ECO:0000256" key="2">
    <source>
        <dbReference type="ARBA" id="ARBA00022475"/>
    </source>
</evidence>
<evidence type="ECO:0000256" key="8">
    <source>
        <dbReference type="SAM" id="Phobius"/>
    </source>
</evidence>
<feature type="transmembrane region" description="Helical" evidence="8">
    <location>
        <begin position="53"/>
        <end position="76"/>
    </location>
</feature>
<name>A0A365H9D0_9ACTN</name>
<evidence type="ECO:0000256" key="7">
    <source>
        <dbReference type="ARBA" id="ARBA00023136"/>
    </source>
</evidence>